<keyword evidence="11 15" id="KW-1133">Transmembrane helix</keyword>
<comment type="similarity">
    <text evidence="3">Belongs to the antenna complex beta subunit family.</text>
</comment>
<evidence type="ECO:0000256" key="15">
    <source>
        <dbReference type="SAM" id="Phobius"/>
    </source>
</evidence>
<evidence type="ECO:0000256" key="10">
    <source>
        <dbReference type="ARBA" id="ARBA00022956"/>
    </source>
</evidence>
<dbReference type="InterPro" id="IPR023624">
    <property type="entry name" value="Antenna_beta_dom_sf"/>
</dbReference>
<evidence type="ECO:0000256" key="12">
    <source>
        <dbReference type="ARBA" id="ARBA00022991"/>
    </source>
</evidence>
<reference evidence="18" key="1">
    <citation type="submission" date="2016-12" db="EMBL/GenBank/DDBJ databases">
        <authorList>
            <person name="Varghese N."/>
            <person name="Submissions S."/>
        </authorList>
    </citation>
    <scope>NUCLEOTIDE SEQUENCE [LARGE SCALE GENOMIC DNA]</scope>
    <source>
        <strain evidence="18">DSM 11032</strain>
    </source>
</reference>
<gene>
    <name evidence="17" type="ORF">SAMN02745193_00693</name>
</gene>
<keyword evidence="9" id="KW-0460">Magnesium</keyword>
<evidence type="ECO:0000256" key="3">
    <source>
        <dbReference type="ARBA" id="ARBA00011052"/>
    </source>
</evidence>
<dbReference type="PROSITE" id="PS00969">
    <property type="entry name" value="ANTENNA_COMP_BETA"/>
    <property type="match status" value="1"/>
</dbReference>
<keyword evidence="7 15" id="KW-0812">Transmembrane</keyword>
<dbReference type="GO" id="GO:0019684">
    <property type="term" value="P:photosynthesis, light reaction"/>
    <property type="evidence" value="ECO:0007669"/>
    <property type="project" value="InterPro"/>
</dbReference>
<dbReference type="SUPFAM" id="SSF56918">
    <property type="entry name" value="Light-harvesting complex subunits"/>
    <property type="match status" value="1"/>
</dbReference>
<dbReference type="InterPro" id="IPR023623">
    <property type="entry name" value="Antenna_beta_CS"/>
</dbReference>
<evidence type="ECO:0000256" key="2">
    <source>
        <dbReference type="ARBA" id="ARBA00004249"/>
    </source>
</evidence>
<keyword evidence="12" id="KW-0157">Chromophore</keyword>
<dbReference type="PRINTS" id="PR00674">
    <property type="entry name" value="LIGHTHARVSTB"/>
</dbReference>
<evidence type="ECO:0000256" key="6">
    <source>
        <dbReference type="ARBA" id="ARBA00022549"/>
    </source>
</evidence>
<keyword evidence="8" id="KW-0479">Metal-binding</keyword>
<evidence type="ECO:0000313" key="18">
    <source>
        <dbReference type="Proteomes" id="UP000184391"/>
    </source>
</evidence>
<dbReference type="GO" id="GO:0046872">
    <property type="term" value="F:metal ion binding"/>
    <property type="evidence" value="ECO:0007669"/>
    <property type="project" value="UniProtKB-KW"/>
</dbReference>
<evidence type="ECO:0000256" key="1">
    <source>
        <dbReference type="ARBA" id="ARBA00002455"/>
    </source>
</evidence>
<comment type="subcellular location">
    <subcellularLocation>
        <location evidence="2">Cell inner membrane</location>
        <topology evidence="2">Single-pass type II membrane protein</topology>
    </subcellularLocation>
</comment>
<evidence type="ECO:0000256" key="11">
    <source>
        <dbReference type="ARBA" id="ARBA00022989"/>
    </source>
</evidence>
<evidence type="ECO:0000256" key="5">
    <source>
        <dbReference type="ARBA" id="ARBA00022494"/>
    </source>
</evidence>
<feature type="transmembrane region" description="Helical" evidence="15">
    <location>
        <begin position="30"/>
        <end position="47"/>
    </location>
</feature>
<keyword evidence="18" id="KW-1185">Reference proteome</keyword>
<dbReference type="InterPro" id="IPR000066">
    <property type="entry name" value="Antenna_a/b"/>
</dbReference>
<dbReference type="InterPro" id="IPR002362">
    <property type="entry name" value="LHB-1/5"/>
</dbReference>
<dbReference type="NCBIfam" id="NF040862">
    <property type="entry name" value="pufB_517_ASD"/>
    <property type="match status" value="1"/>
</dbReference>
<name>A0A1M7RZ98_9SPHN</name>
<accession>A0A1M7RZ98</accession>
<evidence type="ECO:0000256" key="4">
    <source>
        <dbReference type="ARBA" id="ARBA00022475"/>
    </source>
</evidence>
<keyword evidence="10" id="KW-0076">Bacteriochlorophyll</keyword>
<dbReference type="Pfam" id="PF00556">
    <property type="entry name" value="LHC"/>
    <property type="match status" value="1"/>
</dbReference>
<evidence type="ECO:0000256" key="8">
    <source>
        <dbReference type="ARBA" id="ARBA00022723"/>
    </source>
</evidence>
<sequence length="52" mass="5813">MADPTPGERVGTYLTPEEAQEIHKGFMGTFVLYVAIALVAHALMWAYKPWFG</sequence>
<dbReference type="STRING" id="198312.SAMN02745193_00693"/>
<evidence type="ECO:0000256" key="14">
    <source>
        <dbReference type="ARBA" id="ARBA00023243"/>
    </source>
</evidence>
<keyword evidence="13 15" id="KW-0472">Membrane</keyword>
<proteinExistence type="inferred from homology"/>
<dbReference type="OrthoDB" id="7391998at2"/>
<keyword evidence="14" id="KW-0437">Light-harvesting polypeptide</keyword>
<keyword evidence="5" id="KW-0148">Chlorophyll</keyword>
<dbReference type="EMBL" id="FRDF01000003">
    <property type="protein sequence ID" value="SHN51649.1"/>
    <property type="molecule type" value="Genomic_DNA"/>
</dbReference>
<dbReference type="GO" id="GO:0030077">
    <property type="term" value="C:plasma membrane light-harvesting complex"/>
    <property type="evidence" value="ECO:0007669"/>
    <property type="project" value="InterPro"/>
</dbReference>
<evidence type="ECO:0000256" key="9">
    <source>
        <dbReference type="ARBA" id="ARBA00022842"/>
    </source>
</evidence>
<dbReference type="GO" id="GO:0005886">
    <property type="term" value="C:plasma membrane"/>
    <property type="evidence" value="ECO:0007669"/>
    <property type="project" value="UniProtKB-SubCell"/>
</dbReference>
<dbReference type="AlphaFoldDB" id="A0A1M7RZ98"/>
<organism evidence="17 18">
    <name type="scientific">Erythrobacter sanguineus</name>
    <dbReference type="NCBI Taxonomy" id="198312"/>
    <lineage>
        <taxon>Bacteria</taxon>
        <taxon>Pseudomonadati</taxon>
        <taxon>Pseudomonadota</taxon>
        <taxon>Alphaproteobacteria</taxon>
        <taxon>Sphingomonadales</taxon>
        <taxon>Erythrobacteraceae</taxon>
        <taxon>Erythrobacter/Porphyrobacter group</taxon>
        <taxon>Erythrobacter</taxon>
    </lineage>
</organism>
<dbReference type="InterPro" id="IPR035889">
    <property type="entry name" value="Light-harvesting_complex"/>
</dbReference>
<evidence type="ECO:0000259" key="16">
    <source>
        <dbReference type="Pfam" id="PF00556"/>
    </source>
</evidence>
<evidence type="ECO:0000256" key="7">
    <source>
        <dbReference type="ARBA" id="ARBA00022692"/>
    </source>
</evidence>
<protein>
    <submittedName>
        <fullName evidence="17">Antenna complex alpha/beta subunit</fullName>
    </submittedName>
</protein>
<keyword evidence="6" id="KW-0042">Antenna complex</keyword>
<dbReference type="GO" id="GO:0042314">
    <property type="term" value="F:bacteriochlorophyll binding"/>
    <property type="evidence" value="ECO:0007669"/>
    <property type="project" value="UniProtKB-KW"/>
</dbReference>
<dbReference type="RefSeq" id="WP_072673252.1">
    <property type="nucleotide sequence ID" value="NZ_FRDF01000003.1"/>
</dbReference>
<evidence type="ECO:0000313" key="17">
    <source>
        <dbReference type="EMBL" id="SHN51649.1"/>
    </source>
</evidence>
<keyword evidence="4" id="KW-1003">Cell membrane</keyword>
<comment type="function">
    <text evidence="1">Antenna complexes are light-harvesting systems, which transfer the excitation energy to the reaction centers.</text>
</comment>
<evidence type="ECO:0000256" key="13">
    <source>
        <dbReference type="ARBA" id="ARBA00023136"/>
    </source>
</evidence>
<feature type="domain" description="Antenna complex alpha/beta subunit" evidence="16">
    <location>
        <begin position="17"/>
        <end position="51"/>
    </location>
</feature>
<dbReference type="Gene3D" id="1.20.5.250">
    <property type="match status" value="1"/>
</dbReference>
<dbReference type="Proteomes" id="UP000184391">
    <property type="component" value="Unassembled WGS sequence"/>
</dbReference>